<gene>
    <name evidence="1" type="ORF">E5358_02265</name>
</gene>
<comment type="caution">
    <text evidence="1">The sequence shown here is derived from an EMBL/GenBank/DDBJ whole genome shotgun (WGS) entry which is preliminary data.</text>
</comment>
<proteinExistence type="predicted"/>
<organism evidence="1 2">
    <name type="scientific">Palleniella muris</name>
    <dbReference type="NCBI Taxonomy" id="3038145"/>
    <lineage>
        <taxon>Bacteria</taxon>
        <taxon>Pseudomonadati</taxon>
        <taxon>Bacteroidota</taxon>
        <taxon>Bacteroidia</taxon>
        <taxon>Bacteroidales</taxon>
        <taxon>Prevotellaceae</taxon>
        <taxon>Palleniella</taxon>
    </lineage>
</organism>
<name>A0AC61QU90_9BACT</name>
<dbReference type="EMBL" id="SRZC01000003">
    <property type="protein sequence ID" value="TGX83676.1"/>
    <property type="molecule type" value="Genomic_DNA"/>
</dbReference>
<accession>A0AC61QU90</accession>
<dbReference type="Proteomes" id="UP000308886">
    <property type="component" value="Unassembled WGS sequence"/>
</dbReference>
<sequence>MLFGVGISSCVHAQKVQVEERIDSMEILLGDQCHLYLTVTAKDKSILMIPDFTNSRQLMPGIEVLEQAMVDSVMLDDGWARTTYEYTITSFEPKLHYIAPLSVIVDGKKYVGNKLALKVLDVPVDTTKMEQFFPPKDVQTNPFLLDEWIPLIILYGIASFMAVLGMLSYLLKKSNKPIRISFRIVKRVPAHVKAITAIDELKQERMVASDNQKEYYTRLTDTLRKYLEERFGFSAMEMTTAEIITRLSKEDPMKVAELRELFETADLVKFAKYSTLINENDRNLVSAIDFINSTKTEEVVTEQREETVLTEDEKRKNTSFTVLKYTVYVSVVVAIALLAYILWQVVLLIE</sequence>
<reference evidence="1" key="1">
    <citation type="submission" date="2019-04" db="EMBL/GenBank/DDBJ databases">
        <title>Microbes associate with the intestines of laboratory mice.</title>
        <authorList>
            <person name="Navarre W."/>
            <person name="Wong E."/>
            <person name="Huang K."/>
            <person name="Tropini C."/>
            <person name="Ng K."/>
            <person name="Yu B."/>
        </authorList>
    </citation>
    <scope>NUCLEOTIDE SEQUENCE</scope>
    <source>
        <strain evidence="1">NM73_A23</strain>
    </source>
</reference>
<evidence type="ECO:0000313" key="2">
    <source>
        <dbReference type="Proteomes" id="UP000308886"/>
    </source>
</evidence>
<keyword evidence="2" id="KW-1185">Reference proteome</keyword>
<protein>
    <submittedName>
        <fullName evidence="1">Uncharacterized protein</fullName>
    </submittedName>
</protein>
<evidence type="ECO:0000313" key="1">
    <source>
        <dbReference type="EMBL" id="TGX83676.1"/>
    </source>
</evidence>